<sequence>MEEYQCKYCKGIVKITIMKDTEKATAPKIEFCPFCGMSNRNQRKIKDNKKMKGVKRNDC</sequence>
<name>X1T741_9ZZZZ</name>
<proteinExistence type="predicted"/>
<comment type="caution">
    <text evidence="1">The sequence shown here is derived from an EMBL/GenBank/DDBJ whole genome shotgun (WGS) entry which is preliminary data.</text>
</comment>
<organism evidence="1">
    <name type="scientific">marine sediment metagenome</name>
    <dbReference type="NCBI Taxonomy" id="412755"/>
    <lineage>
        <taxon>unclassified sequences</taxon>
        <taxon>metagenomes</taxon>
        <taxon>ecological metagenomes</taxon>
    </lineage>
</organism>
<dbReference type="EMBL" id="BARW01021287">
    <property type="protein sequence ID" value="GAJ01168.1"/>
    <property type="molecule type" value="Genomic_DNA"/>
</dbReference>
<reference evidence="1" key="1">
    <citation type="journal article" date="2014" name="Front. Microbiol.">
        <title>High frequency of phylogenetically diverse reductive dehalogenase-homologous genes in deep subseafloor sedimentary metagenomes.</title>
        <authorList>
            <person name="Kawai M."/>
            <person name="Futagami T."/>
            <person name="Toyoda A."/>
            <person name="Takaki Y."/>
            <person name="Nishi S."/>
            <person name="Hori S."/>
            <person name="Arai W."/>
            <person name="Tsubouchi T."/>
            <person name="Morono Y."/>
            <person name="Uchiyama I."/>
            <person name="Ito T."/>
            <person name="Fujiyama A."/>
            <person name="Inagaki F."/>
            <person name="Takami H."/>
        </authorList>
    </citation>
    <scope>NUCLEOTIDE SEQUENCE</scope>
    <source>
        <strain evidence="1">Expedition CK06-06</strain>
    </source>
</reference>
<gene>
    <name evidence="1" type="ORF">S12H4_35791</name>
</gene>
<accession>X1T741</accession>
<dbReference type="SUPFAM" id="SSF57802">
    <property type="entry name" value="Rubredoxin-like"/>
    <property type="match status" value="1"/>
</dbReference>
<evidence type="ECO:0000313" key="1">
    <source>
        <dbReference type="EMBL" id="GAJ01168.1"/>
    </source>
</evidence>
<protein>
    <submittedName>
        <fullName evidence="1">Uncharacterized protein</fullName>
    </submittedName>
</protein>
<dbReference type="AlphaFoldDB" id="X1T741"/>